<evidence type="ECO:0000313" key="1">
    <source>
        <dbReference type="EMBL" id="MBC3952673.1"/>
    </source>
</evidence>
<keyword evidence="2" id="KW-1185">Reference proteome</keyword>
<dbReference type="Proteomes" id="UP000651852">
    <property type="component" value="Unassembled WGS sequence"/>
</dbReference>
<proteinExistence type="predicted"/>
<reference evidence="1 2" key="1">
    <citation type="submission" date="2020-08" db="EMBL/GenBank/DDBJ databases">
        <title>Putative novel bacterial strains isolated from necrotic wheat leaf tissues caused by Xanthomonas translucens.</title>
        <authorList>
            <person name="Tambong J.T."/>
        </authorList>
    </citation>
    <scope>NUCLEOTIDE SEQUENCE [LARGE SCALE GENOMIC DNA]</scope>
    <source>
        <strain evidence="1 2">DOAB 1069</strain>
    </source>
</reference>
<sequence length="231" mass="24996">MDCSFKKIAACICLVASLAGCVTKDLSNENRQLVKSIWIVPIDMSLGKFTYNSMDQAWEAGLGAGVGAASGMVTGSKISPAVLAGASAASATNNSRVSPAEAIRLNMQRNDIDVGVILRERLEARITKEKLFIITPDAATADAKIEFIVTEWGVSLKNFSTELYPTIGLSAVMRRGDEQIWRNFETITALSDGNDLAFTPQRYATDPEALRTAFGHAVDLMVDKLMTDLKQ</sequence>
<accession>A0ABR7B671</accession>
<evidence type="ECO:0008006" key="3">
    <source>
        <dbReference type="Google" id="ProtNLM"/>
    </source>
</evidence>
<dbReference type="EMBL" id="JACONW010000162">
    <property type="protein sequence ID" value="MBC3952673.1"/>
    <property type="molecule type" value="Genomic_DNA"/>
</dbReference>
<comment type="caution">
    <text evidence="1">The sequence shown here is derived from an EMBL/GenBank/DDBJ whole genome shotgun (WGS) entry which is preliminary data.</text>
</comment>
<gene>
    <name evidence="1" type="ORF">H8S59_23140</name>
</gene>
<name>A0ABR7B671_9PSED</name>
<protein>
    <recommendedName>
        <fullName evidence="3">Lipoprotein</fullName>
    </recommendedName>
</protein>
<organism evidence="1 2">
    <name type="scientific">Pseudomonas folii</name>
    <dbReference type="NCBI Taxonomy" id="2762593"/>
    <lineage>
        <taxon>Bacteria</taxon>
        <taxon>Pseudomonadati</taxon>
        <taxon>Pseudomonadota</taxon>
        <taxon>Gammaproteobacteria</taxon>
        <taxon>Pseudomonadales</taxon>
        <taxon>Pseudomonadaceae</taxon>
        <taxon>Pseudomonas</taxon>
    </lineage>
</organism>
<dbReference type="RefSeq" id="WP_187522928.1">
    <property type="nucleotide sequence ID" value="NZ_JACONW010000162.1"/>
</dbReference>
<evidence type="ECO:0000313" key="2">
    <source>
        <dbReference type="Proteomes" id="UP000651852"/>
    </source>
</evidence>
<dbReference type="PROSITE" id="PS51257">
    <property type="entry name" value="PROKAR_LIPOPROTEIN"/>
    <property type="match status" value="1"/>
</dbReference>